<gene>
    <name evidence="9" type="ORF">FC770_03020</name>
</gene>
<evidence type="ECO:0000313" key="9">
    <source>
        <dbReference type="EMBL" id="TKI64153.1"/>
    </source>
</evidence>
<dbReference type="EMBL" id="SZPY01000001">
    <property type="protein sequence ID" value="TKI64153.1"/>
    <property type="molecule type" value="Genomic_DNA"/>
</dbReference>
<dbReference type="InterPro" id="IPR018584">
    <property type="entry name" value="GT87"/>
</dbReference>
<feature type="transmembrane region" description="Helical" evidence="8">
    <location>
        <begin position="323"/>
        <end position="341"/>
    </location>
</feature>
<evidence type="ECO:0000256" key="4">
    <source>
        <dbReference type="ARBA" id="ARBA00022692"/>
    </source>
</evidence>
<sequence>MVPTLTPRIAWTLAAVSVACLLALRTIQGDLVPDFYDLGIYRAEGMALRHGWDLYGPLPGVTGLATYPPFAAMVFVPATFLPMGLLEPASVLANVFLLAVVGHLALRLAGVEGRRLTIGTAGVLAVAVWCEPVQSTLGFGQVNLLLVALVLADLTVLRDTRWAGVGTGLAAGLKVTPAIFIVYLLLAGPRRAGATAAVTAVGTVALSALVAPRATWDFWTRHLVDDRRAGRPENVSNQSVRGWLVRAFGDRDPDAWQLAVTLVVVLAVLLVGTVVALRASRAGDELGGLVAMAATGLLVSPISWTHHWVWCVPMLVLGWQRSWLLLLTVLATTATYAVWALPGNDSELSWDPLQVAASGPYVVLGVVALGVVARRRLPDCTACAHHR</sequence>
<reference evidence="9 10" key="1">
    <citation type="submission" date="2019-04" db="EMBL/GenBank/DDBJ databases">
        <authorList>
            <person name="Dong K."/>
        </authorList>
    </citation>
    <scope>NUCLEOTIDE SEQUENCE [LARGE SCALE GENOMIC DNA]</scope>
    <source>
        <strain evidence="10">dk3543</strain>
    </source>
</reference>
<dbReference type="OrthoDB" id="9774600at2"/>
<keyword evidence="10" id="KW-1185">Reference proteome</keyword>
<evidence type="ECO:0000256" key="1">
    <source>
        <dbReference type="ARBA" id="ARBA00004651"/>
    </source>
</evidence>
<comment type="subcellular location">
    <subcellularLocation>
        <location evidence="1">Cell membrane</location>
        <topology evidence="1">Multi-pass membrane protein</topology>
    </subcellularLocation>
</comment>
<evidence type="ECO:0000256" key="8">
    <source>
        <dbReference type="SAM" id="Phobius"/>
    </source>
</evidence>
<name>A0A4V5TKL9_9ACTN</name>
<evidence type="ECO:0000256" key="5">
    <source>
        <dbReference type="ARBA" id="ARBA00022989"/>
    </source>
</evidence>
<feature type="transmembrane region" description="Helical" evidence="8">
    <location>
        <begin position="255"/>
        <end position="277"/>
    </location>
</feature>
<comment type="caution">
    <text evidence="9">The sequence shown here is derived from an EMBL/GenBank/DDBJ whole genome shotgun (WGS) entry which is preliminary data.</text>
</comment>
<evidence type="ECO:0000256" key="6">
    <source>
        <dbReference type="ARBA" id="ARBA00023136"/>
    </source>
</evidence>
<dbReference type="GO" id="GO:0016758">
    <property type="term" value="F:hexosyltransferase activity"/>
    <property type="evidence" value="ECO:0007669"/>
    <property type="project" value="InterPro"/>
</dbReference>
<keyword evidence="4 8" id="KW-0812">Transmembrane</keyword>
<protein>
    <submittedName>
        <fullName evidence="9">DUF2029 domain-containing protein</fullName>
    </submittedName>
</protein>
<keyword evidence="3" id="KW-0808">Transferase</keyword>
<proteinExistence type="inferred from homology"/>
<feature type="transmembrane region" description="Helical" evidence="8">
    <location>
        <begin position="192"/>
        <end position="211"/>
    </location>
</feature>
<comment type="similarity">
    <text evidence="7">Belongs to the glycosyltransferase 87 family.</text>
</comment>
<evidence type="ECO:0000256" key="3">
    <source>
        <dbReference type="ARBA" id="ARBA00022679"/>
    </source>
</evidence>
<keyword evidence="5 8" id="KW-1133">Transmembrane helix</keyword>
<dbReference type="Proteomes" id="UP000307808">
    <property type="component" value="Unassembled WGS sequence"/>
</dbReference>
<dbReference type="RefSeq" id="WP_137064613.1">
    <property type="nucleotide sequence ID" value="NZ_CP040748.1"/>
</dbReference>
<evidence type="ECO:0000313" key="10">
    <source>
        <dbReference type="Proteomes" id="UP000307808"/>
    </source>
</evidence>
<feature type="transmembrane region" description="Helical" evidence="8">
    <location>
        <begin position="164"/>
        <end position="186"/>
    </location>
</feature>
<evidence type="ECO:0000256" key="7">
    <source>
        <dbReference type="ARBA" id="ARBA00024033"/>
    </source>
</evidence>
<keyword evidence="2" id="KW-1003">Cell membrane</keyword>
<accession>A0A4V5TKL9</accession>
<feature type="transmembrane region" description="Helical" evidence="8">
    <location>
        <begin position="289"/>
        <end position="311"/>
    </location>
</feature>
<keyword evidence="6 8" id="KW-0472">Membrane</keyword>
<dbReference type="Pfam" id="PF09594">
    <property type="entry name" value="GT87"/>
    <property type="match status" value="1"/>
</dbReference>
<evidence type="ECO:0000256" key="2">
    <source>
        <dbReference type="ARBA" id="ARBA00022475"/>
    </source>
</evidence>
<dbReference type="AlphaFoldDB" id="A0A4V5TKL9"/>
<dbReference type="GO" id="GO:0005886">
    <property type="term" value="C:plasma membrane"/>
    <property type="evidence" value="ECO:0007669"/>
    <property type="project" value="UniProtKB-SubCell"/>
</dbReference>
<feature type="transmembrane region" description="Helical" evidence="8">
    <location>
        <begin position="91"/>
        <end position="109"/>
    </location>
</feature>
<feature type="transmembrane region" description="Helical" evidence="8">
    <location>
        <begin position="353"/>
        <end position="372"/>
    </location>
</feature>
<organism evidence="9 10">
    <name type="scientific">Nocardioides jishulii</name>
    <dbReference type="NCBI Taxonomy" id="2575440"/>
    <lineage>
        <taxon>Bacteria</taxon>
        <taxon>Bacillati</taxon>
        <taxon>Actinomycetota</taxon>
        <taxon>Actinomycetes</taxon>
        <taxon>Propionibacteriales</taxon>
        <taxon>Nocardioidaceae</taxon>
        <taxon>Nocardioides</taxon>
    </lineage>
</organism>